<accession>A0A380CBB3</accession>
<dbReference type="RefSeq" id="WP_003011559.1">
    <property type="nucleotide sequence ID" value="NZ_CP068082.1"/>
</dbReference>
<dbReference type="PANTHER" id="PTHR14087">
    <property type="entry name" value="THYMOCYTE NUCLEAR PROTEIN 1"/>
    <property type="match status" value="1"/>
</dbReference>
<dbReference type="Proteomes" id="UP000254893">
    <property type="component" value="Unassembled WGS sequence"/>
</dbReference>
<dbReference type="InterPro" id="IPR002740">
    <property type="entry name" value="EVE_domain"/>
</dbReference>
<feature type="domain" description="EVE" evidence="1">
    <location>
        <begin position="2"/>
        <end position="132"/>
    </location>
</feature>
<evidence type="ECO:0000313" key="3">
    <source>
        <dbReference type="Proteomes" id="UP000254893"/>
    </source>
</evidence>
<dbReference type="SUPFAM" id="SSF88697">
    <property type="entry name" value="PUA domain-like"/>
    <property type="match status" value="1"/>
</dbReference>
<proteinExistence type="predicted"/>
<dbReference type="Gene3D" id="3.10.590.10">
    <property type="entry name" value="ph1033 like domains"/>
    <property type="match status" value="1"/>
</dbReference>
<evidence type="ECO:0000313" key="2">
    <source>
        <dbReference type="EMBL" id="SUJ16938.1"/>
    </source>
</evidence>
<dbReference type="CDD" id="cd21133">
    <property type="entry name" value="EVE"/>
    <property type="match status" value="1"/>
</dbReference>
<name>A0A380CBB3_SPHSI</name>
<gene>
    <name evidence="2" type="ORF">NCTC11388_02621</name>
</gene>
<dbReference type="InterPro" id="IPR015947">
    <property type="entry name" value="PUA-like_sf"/>
</dbReference>
<evidence type="ECO:0000259" key="1">
    <source>
        <dbReference type="Pfam" id="PF01878"/>
    </source>
</evidence>
<reference evidence="2 3" key="1">
    <citation type="submission" date="2018-06" db="EMBL/GenBank/DDBJ databases">
        <authorList>
            <consortium name="Pathogen Informatics"/>
            <person name="Doyle S."/>
        </authorList>
    </citation>
    <scope>NUCLEOTIDE SEQUENCE [LARGE SCALE GENOMIC DNA]</scope>
    <source>
        <strain evidence="2 3">NCTC11388</strain>
    </source>
</reference>
<dbReference type="InterPro" id="IPR052181">
    <property type="entry name" value="5hmC_binding"/>
</dbReference>
<dbReference type="Pfam" id="PF01878">
    <property type="entry name" value="EVE"/>
    <property type="match status" value="1"/>
</dbReference>
<dbReference type="AlphaFoldDB" id="A0A380CBB3"/>
<dbReference type="InterPro" id="IPR047197">
    <property type="entry name" value="THYN1-like_EVE"/>
</dbReference>
<sequence>MNYFLVKSEPFKYSWEQFNKDGQTFWDGVRNYQARNNIKAMKEGDLVLFYHSNEGKEVVGIAKVVKEFYQDPTTEDERWVVVDLAPVETFKNPVTLEQIKSDTLLQDVALVRQGRLSVMPLKPEEFDRIVELGNQDI</sequence>
<dbReference type="EMBL" id="UGYW01000002">
    <property type="protein sequence ID" value="SUJ16938.1"/>
    <property type="molecule type" value="Genomic_DNA"/>
</dbReference>
<organism evidence="2 3">
    <name type="scientific">Sphingobacterium spiritivorum</name>
    <name type="common">Flavobacterium spiritivorum</name>
    <dbReference type="NCBI Taxonomy" id="258"/>
    <lineage>
        <taxon>Bacteria</taxon>
        <taxon>Pseudomonadati</taxon>
        <taxon>Bacteroidota</taxon>
        <taxon>Sphingobacteriia</taxon>
        <taxon>Sphingobacteriales</taxon>
        <taxon>Sphingobacteriaceae</taxon>
        <taxon>Sphingobacterium</taxon>
    </lineage>
</organism>
<dbReference type="PANTHER" id="PTHR14087:SF7">
    <property type="entry name" value="THYMOCYTE NUCLEAR PROTEIN 1"/>
    <property type="match status" value="1"/>
</dbReference>
<protein>
    <submittedName>
        <fullName evidence="2">EVE domain</fullName>
    </submittedName>
</protein>